<accession>A0A937RMX3</accession>
<dbReference type="InterPro" id="IPR027417">
    <property type="entry name" value="P-loop_NTPase"/>
</dbReference>
<dbReference type="Gene3D" id="2.130.10.10">
    <property type="entry name" value="YVTN repeat-like/Quinoprotein amine dehydrogenase"/>
    <property type="match status" value="5"/>
</dbReference>
<dbReference type="Gene3D" id="2.40.10.120">
    <property type="match status" value="1"/>
</dbReference>
<dbReference type="InterPro" id="IPR036322">
    <property type="entry name" value="WD40_repeat_dom_sf"/>
</dbReference>
<dbReference type="SUPFAM" id="SSF52540">
    <property type="entry name" value="P-loop containing nucleoside triphosphate hydrolases"/>
    <property type="match status" value="1"/>
</dbReference>
<sequence>MSVIKFRTGLSETAAGVGVLVGERYVVTCAHVVNTALGLRDKRDQASKLTRKVLVDFPLLDGLGVYEAEVVRWEPPPRTGVAPGDLAGLEIRGKRLPAAAVATLVPGGEVPGTKVAMFGYPGEPPRPGGGWSDGTVKGRVENGLLQLDRHPNAALAPQPGYSGGPVFDEAHRVVGLFCAAPEPDEDAPAGQPSDSYAIPAARLEEFWPEICRVRRPSPYRGLAAFEPADADVFVGREIEADHLVDKVERDGLTCVIGPSGVGKSSLLHAGLVPRLVAAGGWTVMRYRPGASPLTRLAAALLQAEKNLSSPDQVPLDLLPALEDEIRREGIFARAARLASTRDGRMLILADQFEECLAVDGPDERARRDAAAVVRALLTEPPAAVGSVRVLVALRSDRFGELQVHPEVRASLVDRVVSVQAMQPEALRRAVVEPARQRGVEYDPSLVDQLIRDAGKGTGRLPLLEFALGQLWEAQRGGRIEHKAYQHLDAVSGALGRYAESVVEDILRSGVVDEPRLRRALLALFRSGADGTPAMRRIVRRDDVGDWSVMRVLARARLVVLDRGGGGTPTAELAHEALLDSWVWLAQLVSQEADLVRWRTRLDEFGHGPDDLLPESWLAEAQRWLADRPDDIPVAIRDLVERSAAAHARTVERLRDLALRSDALRLAAEAELALSRRAVAPAIPGILAAESLRRVRTVHGDRVARRVLRLPPRLIHGLYHRSGVASVVFSPEGRAVATASYDHTVRMFDLATGLEAVRVNHSDHVTSVVFSPDGRWIVTAGRGDGARVSDATTGENVCQLRSRADIVGAVAFSRDGGYLSTAGVGGASVFETAGWTPTAHIDEDGFVAEARFSPDGRIVATRSSGNRRHAVMLFAVTGGTPTISIERDFAATATAFLPDGRQLVTGWGDGGVRVIDVASGSEIVHRHVRADVRSVACSPTGLVVAVLGNDGGMRVFSSDTWSLVAEFEGAGTVQAFSPDGGLLAMGTSINHVRVFDTVTWAETCRLAFDARLLHSMEFSPDGRFLAAGSDDGEARVFGALNGADAVHLGEDHWVSSVAFSPNGHYIAAGGDGGVHVFSTADRTSVGSLRHGGVIRSVAFSPDGQYVAAGGDDPDAAVFDAVVFEAVGGAEAARVRHDGPVLSVAFSPDGRWVASGGNDGLAMVFEAVGGAEVGQVRHDGPVFCVAFSPTDGRYVATGGDEGTVRVSEAIGGAEMMNFPHKEAVWSVAFSPDGRHIATGSADRTARVFELATRVEVARFEHQDAVRTVAFSPTGRHVATGSDDNSARMFVIVGATRAEVIRVEHEGPVRAVAFSVDGRYIVTGSEDGSARVLDAERGLEVARLDHEEAVRSVAFSPDGRYVVTGSEDKGARRWLVDPTAIADELRARAIRRLTEAEQRLYALDTEPDLDRR</sequence>
<dbReference type="Pfam" id="PF13365">
    <property type="entry name" value="Trypsin_2"/>
    <property type="match status" value="1"/>
</dbReference>
<dbReference type="PANTHER" id="PTHR22847:SF637">
    <property type="entry name" value="WD REPEAT DOMAIN 5B"/>
    <property type="match status" value="1"/>
</dbReference>
<name>A0A937RMX3_9ACTN</name>
<dbReference type="InterPro" id="IPR009003">
    <property type="entry name" value="Peptidase_S1_PA"/>
</dbReference>
<gene>
    <name evidence="5" type="ORF">I7412_16940</name>
</gene>
<dbReference type="EMBL" id="JAEACQ010000195">
    <property type="protein sequence ID" value="MBL7628811.1"/>
    <property type="molecule type" value="Genomic_DNA"/>
</dbReference>
<dbReference type="Pfam" id="PF20703">
    <property type="entry name" value="nSTAND1"/>
    <property type="match status" value="1"/>
</dbReference>
<comment type="caution">
    <text evidence="5">The sequence shown here is derived from an EMBL/GenBank/DDBJ whole genome shotgun (WGS) entry which is preliminary data.</text>
</comment>
<feature type="repeat" description="WD" evidence="3">
    <location>
        <begin position="1173"/>
        <end position="1204"/>
    </location>
</feature>
<feature type="domain" description="Novel STAND NTPase 1" evidence="4">
    <location>
        <begin position="218"/>
        <end position="603"/>
    </location>
</feature>
<feature type="repeat" description="WD" evidence="3">
    <location>
        <begin position="719"/>
        <end position="757"/>
    </location>
</feature>
<reference evidence="5" key="1">
    <citation type="submission" date="2020-12" db="EMBL/GenBank/DDBJ databases">
        <title>Genomic characterization of non-nitrogen-fixing Frankia strains.</title>
        <authorList>
            <person name="Carlos-Shanley C."/>
            <person name="Guerra T."/>
            <person name="Hahn D."/>
        </authorList>
    </citation>
    <scope>NUCLEOTIDE SEQUENCE</scope>
    <source>
        <strain evidence="5">CN6</strain>
    </source>
</reference>
<evidence type="ECO:0000256" key="1">
    <source>
        <dbReference type="ARBA" id="ARBA00022574"/>
    </source>
</evidence>
<protein>
    <submittedName>
        <fullName evidence="5">Trypsin-like peptidase domain-containing protein</fullName>
    </submittedName>
</protein>
<dbReference type="PANTHER" id="PTHR22847">
    <property type="entry name" value="WD40 REPEAT PROTEIN"/>
    <property type="match status" value="1"/>
</dbReference>
<dbReference type="InterPro" id="IPR049052">
    <property type="entry name" value="nSTAND1"/>
</dbReference>
<organism evidence="5 6">
    <name type="scientific">Frankia nepalensis</name>
    <dbReference type="NCBI Taxonomy" id="1836974"/>
    <lineage>
        <taxon>Bacteria</taxon>
        <taxon>Bacillati</taxon>
        <taxon>Actinomycetota</taxon>
        <taxon>Actinomycetes</taxon>
        <taxon>Frankiales</taxon>
        <taxon>Frankiaceae</taxon>
        <taxon>Frankia</taxon>
    </lineage>
</organism>
<dbReference type="PROSITE" id="PS50294">
    <property type="entry name" value="WD_REPEATS_REGION"/>
    <property type="match status" value="5"/>
</dbReference>
<proteinExistence type="predicted"/>
<dbReference type="InterPro" id="IPR001680">
    <property type="entry name" value="WD40_rpt"/>
</dbReference>
<evidence type="ECO:0000259" key="4">
    <source>
        <dbReference type="Pfam" id="PF20703"/>
    </source>
</evidence>
<evidence type="ECO:0000313" key="5">
    <source>
        <dbReference type="EMBL" id="MBL7628811.1"/>
    </source>
</evidence>
<evidence type="ECO:0000313" key="6">
    <source>
        <dbReference type="Proteomes" id="UP000604475"/>
    </source>
</evidence>
<dbReference type="SUPFAM" id="SSF50978">
    <property type="entry name" value="WD40 repeat-like"/>
    <property type="match status" value="2"/>
</dbReference>
<evidence type="ECO:0000256" key="3">
    <source>
        <dbReference type="PROSITE-ProRule" id="PRU00221"/>
    </source>
</evidence>
<feature type="repeat" description="WD" evidence="3">
    <location>
        <begin position="1340"/>
        <end position="1371"/>
    </location>
</feature>
<evidence type="ECO:0000256" key="2">
    <source>
        <dbReference type="ARBA" id="ARBA00022737"/>
    </source>
</evidence>
<feature type="repeat" description="WD" evidence="3">
    <location>
        <begin position="1215"/>
        <end position="1256"/>
    </location>
</feature>
<keyword evidence="6" id="KW-1185">Reference proteome</keyword>
<feature type="repeat" description="WD" evidence="3">
    <location>
        <begin position="1256"/>
        <end position="1287"/>
    </location>
</feature>
<dbReference type="RefSeq" id="WP_203006862.1">
    <property type="nucleotide sequence ID" value="NZ_JADWYU010000245.1"/>
</dbReference>
<dbReference type="PROSITE" id="PS50082">
    <property type="entry name" value="WD_REPEATS_2"/>
    <property type="match status" value="8"/>
</dbReference>
<dbReference type="Proteomes" id="UP000604475">
    <property type="component" value="Unassembled WGS sequence"/>
</dbReference>
<keyword evidence="2" id="KW-0677">Repeat</keyword>
<dbReference type="Pfam" id="PF00400">
    <property type="entry name" value="WD40"/>
    <property type="match status" value="11"/>
</dbReference>
<keyword evidence="1 3" id="KW-0853">WD repeat</keyword>
<dbReference type="SMART" id="SM00320">
    <property type="entry name" value="WD40"/>
    <property type="match status" value="15"/>
</dbReference>
<dbReference type="SUPFAM" id="SSF50494">
    <property type="entry name" value="Trypsin-like serine proteases"/>
    <property type="match status" value="1"/>
</dbReference>
<dbReference type="InterPro" id="IPR015943">
    <property type="entry name" value="WD40/YVTN_repeat-like_dom_sf"/>
</dbReference>
<feature type="repeat" description="WD" evidence="3">
    <location>
        <begin position="1132"/>
        <end position="1164"/>
    </location>
</feature>
<dbReference type="CDD" id="cd00200">
    <property type="entry name" value="WD40"/>
    <property type="match status" value="2"/>
</dbReference>
<feature type="repeat" description="WD" evidence="3">
    <location>
        <begin position="1299"/>
        <end position="1340"/>
    </location>
</feature>
<feature type="repeat" description="WD" evidence="3">
    <location>
        <begin position="1086"/>
        <end position="1118"/>
    </location>
</feature>